<gene>
    <name evidence="1" type="ORF">NCTC10254_01206</name>
</gene>
<dbReference type="EMBL" id="UARK01000005">
    <property type="protein sequence ID" value="SPW28179.1"/>
    <property type="molecule type" value="Genomic_DNA"/>
</dbReference>
<reference evidence="1 2" key="1">
    <citation type="submission" date="2018-06" db="EMBL/GenBank/DDBJ databases">
        <authorList>
            <consortium name="Pathogen Informatics"/>
            <person name="Doyle S."/>
        </authorList>
    </citation>
    <scope>NUCLEOTIDE SEQUENCE [LARGE SCALE GENOMIC DNA]</scope>
    <source>
        <strain evidence="1 2">NCTC10254</strain>
    </source>
</reference>
<evidence type="ECO:0000313" key="1">
    <source>
        <dbReference type="EMBL" id="SPW28179.1"/>
    </source>
</evidence>
<dbReference type="GO" id="GO:0003824">
    <property type="term" value="F:catalytic activity"/>
    <property type="evidence" value="ECO:0007669"/>
    <property type="project" value="InterPro"/>
</dbReference>
<organism evidence="1 2">
    <name type="scientific">Corynebacterium matruchotii</name>
    <dbReference type="NCBI Taxonomy" id="43768"/>
    <lineage>
        <taxon>Bacteria</taxon>
        <taxon>Bacillati</taxon>
        <taxon>Actinomycetota</taxon>
        <taxon>Actinomycetes</taxon>
        <taxon>Mycobacteriales</taxon>
        <taxon>Corynebacteriaceae</taxon>
        <taxon>Corynebacterium</taxon>
    </lineage>
</organism>
<dbReference type="InterPro" id="IPR011257">
    <property type="entry name" value="DNA_glycosylase"/>
</dbReference>
<proteinExistence type="predicted"/>
<evidence type="ECO:0000313" key="2">
    <source>
        <dbReference type="Proteomes" id="UP000249886"/>
    </source>
</evidence>
<dbReference type="GO" id="GO:0006281">
    <property type="term" value="P:DNA repair"/>
    <property type="evidence" value="ECO:0007669"/>
    <property type="project" value="InterPro"/>
</dbReference>
<accession>A0A448TJD4</accession>
<dbReference type="RefSeq" id="WP_005522339.1">
    <property type="nucleotide sequence ID" value="NZ_CAUOLB010000039.1"/>
</dbReference>
<dbReference type="GeneID" id="84573780"/>
<protein>
    <submittedName>
        <fullName evidence="1">3-methyladenine DNA glycosylase/8-oxoguanine DNA glycosylase</fullName>
    </submittedName>
</protein>
<dbReference type="SUPFAM" id="SSF48150">
    <property type="entry name" value="DNA-glycosylase"/>
    <property type="match status" value="1"/>
</dbReference>
<dbReference type="Gene3D" id="1.10.340.30">
    <property type="entry name" value="Hypothetical protein, domain 2"/>
    <property type="match status" value="1"/>
</dbReference>
<name>A0A448TJD4_9CORY</name>
<comment type="caution">
    <text evidence="1">The sequence shown here is derived from an EMBL/GenBank/DDBJ whole genome shotgun (WGS) entry which is preliminary data.</text>
</comment>
<dbReference type="Proteomes" id="UP000249886">
    <property type="component" value="Unassembled WGS sequence"/>
</dbReference>
<sequence length="283" mass="31688">MSITNSPIRISRSFKTGGTLLTDNNSWNRDGDHAARVFSANGGMWYAEGGNDDIHVTHITGGDEALHVNCAVLNPKLVEGAQRDLGIDFSKRVANKEDYRLIRIATPTLWDSLAVTILRHAVQAGKAQHSIKKLREHMGEKVTHDGGTYYLMPTPQRMLDATDAQLNRLGLFFFKSALKAAAAWCLNTDIDLQTVSHEELFHDLLMIPRVGPWTAGVVVCDVTNDFSYYPLDDRTIFSRVRELSANDWPADRHRFADEWRRQAGDNLSSYTTMVLANWGDQAA</sequence>
<dbReference type="AlphaFoldDB" id="A0A448TJD4"/>